<dbReference type="InterPro" id="IPR029753">
    <property type="entry name" value="D-isomer_DH_CS"/>
</dbReference>
<dbReference type="PROSITE" id="PS00671">
    <property type="entry name" value="D_2_HYDROXYACID_DH_3"/>
    <property type="match status" value="1"/>
</dbReference>
<dbReference type="CDD" id="cd05301">
    <property type="entry name" value="GDH"/>
    <property type="match status" value="1"/>
</dbReference>
<dbReference type="PANTHER" id="PTHR10996:SF283">
    <property type="entry name" value="GLYOXYLATE_HYDROXYPYRUVATE REDUCTASE B"/>
    <property type="match status" value="1"/>
</dbReference>
<dbReference type="GO" id="GO:0005829">
    <property type="term" value="C:cytosol"/>
    <property type="evidence" value="ECO:0007669"/>
    <property type="project" value="TreeGrafter"/>
</dbReference>
<organism evidence="7 8">
    <name type="scientific">Nesterenkonia sandarakina</name>
    <dbReference type="NCBI Taxonomy" id="272918"/>
    <lineage>
        <taxon>Bacteria</taxon>
        <taxon>Bacillati</taxon>
        <taxon>Actinomycetota</taxon>
        <taxon>Actinomycetes</taxon>
        <taxon>Micrococcales</taxon>
        <taxon>Micrococcaceae</taxon>
        <taxon>Nesterenkonia</taxon>
    </lineage>
</organism>
<comment type="caution">
    <text evidence="7">The sequence shown here is derived from an EMBL/GenBank/DDBJ whole genome shotgun (WGS) entry which is preliminary data.</text>
</comment>
<evidence type="ECO:0000313" key="8">
    <source>
        <dbReference type="Proteomes" id="UP000238217"/>
    </source>
</evidence>
<dbReference type="GO" id="GO:0051287">
    <property type="term" value="F:NAD binding"/>
    <property type="evidence" value="ECO:0007669"/>
    <property type="project" value="InterPro"/>
</dbReference>
<dbReference type="PROSITE" id="PS00670">
    <property type="entry name" value="D_2_HYDROXYACID_DH_2"/>
    <property type="match status" value="1"/>
</dbReference>
<gene>
    <name evidence="7" type="ORF">BCL67_1325</name>
</gene>
<feature type="domain" description="D-isomer specific 2-hydroxyacid dehydrogenase catalytic" evidence="5">
    <location>
        <begin position="39"/>
        <end position="327"/>
    </location>
</feature>
<keyword evidence="3" id="KW-0520">NAD</keyword>
<dbReference type="FunFam" id="3.40.50.720:FF:000203">
    <property type="entry name" value="D-3-phosphoglycerate dehydrogenase (SerA)"/>
    <property type="match status" value="1"/>
</dbReference>
<evidence type="ECO:0000313" key="7">
    <source>
        <dbReference type="EMBL" id="PRZ11754.1"/>
    </source>
</evidence>
<dbReference type="AlphaFoldDB" id="A0A2T0YAV1"/>
<proteinExistence type="inferred from homology"/>
<evidence type="ECO:0000259" key="6">
    <source>
        <dbReference type="Pfam" id="PF02826"/>
    </source>
</evidence>
<keyword evidence="2 4" id="KW-0560">Oxidoreductase</keyword>
<dbReference type="Pfam" id="PF00389">
    <property type="entry name" value="2-Hacid_dh"/>
    <property type="match status" value="1"/>
</dbReference>
<dbReference type="InterPro" id="IPR006140">
    <property type="entry name" value="D-isomer_DH_NAD-bd"/>
</dbReference>
<dbReference type="InterPro" id="IPR036291">
    <property type="entry name" value="NAD(P)-bd_dom_sf"/>
</dbReference>
<evidence type="ECO:0000256" key="1">
    <source>
        <dbReference type="ARBA" id="ARBA00005854"/>
    </source>
</evidence>
<comment type="similarity">
    <text evidence="1 4">Belongs to the D-isomer specific 2-hydroxyacid dehydrogenase family.</text>
</comment>
<dbReference type="EMBL" id="PVTY01000032">
    <property type="protein sequence ID" value="PRZ11754.1"/>
    <property type="molecule type" value="Genomic_DNA"/>
</dbReference>
<evidence type="ECO:0000259" key="5">
    <source>
        <dbReference type="Pfam" id="PF00389"/>
    </source>
</evidence>
<dbReference type="GO" id="GO:0030267">
    <property type="term" value="F:glyoxylate reductase (NADPH) activity"/>
    <property type="evidence" value="ECO:0007669"/>
    <property type="project" value="TreeGrafter"/>
</dbReference>
<accession>A0A2T0YAV1</accession>
<dbReference type="GO" id="GO:0016618">
    <property type="term" value="F:hydroxypyruvate reductase [NAD(P)H] activity"/>
    <property type="evidence" value="ECO:0007669"/>
    <property type="project" value="TreeGrafter"/>
</dbReference>
<dbReference type="Gene3D" id="3.40.50.720">
    <property type="entry name" value="NAD(P)-binding Rossmann-like Domain"/>
    <property type="match status" value="2"/>
</dbReference>
<dbReference type="OrthoDB" id="117809at2"/>
<protein>
    <submittedName>
        <fullName evidence="7">Lactate dehydrogenase-like 2-hydroxyacid dehydrogenase</fullName>
    </submittedName>
</protein>
<dbReference type="InterPro" id="IPR050223">
    <property type="entry name" value="D-isomer_2-hydroxyacid_DH"/>
</dbReference>
<evidence type="ECO:0000256" key="3">
    <source>
        <dbReference type="ARBA" id="ARBA00023027"/>
    </source>
</evidence>
<dbReference type="SUPFAM" id="SSF52283">
    <property type="entry name" value="Formate/glycerate dehydrogenase catalytic domain-like"/>
    <property type="match status" value="1"/>
</dbReference>
<evidence type="ECO:0000256" key="2">
    <source>
        <dbReference type="ARBA" id="ARBA00023002"/>
    </source>
</evidence>
<dbReference type="Proteomes" id="UP000238217">
    <property type="component" value="Unassembled WGS sequence"/>
</dbReference>
<dbReference type="SUPFAM" id="SSF51735">
    <property type="entry name" value="NAD(P)-binding Rossmann-fold domains"/>
    <property type="match status" value="1"/>
</dbReference>
<feature type="domain" description="D-isomer specific 2-hydroxyacid dehydrogenase NAD-binding" evidence="6">
    <location>
        <begin position="119"/>
        <end position="296"/>
    </location>
</feature>
<dbReference type="PANTHER" id="PTHR10996">
    <property type="entry name" value="2-HYDROXYACID DEHYDROGENASE-RELATED"/>
    <property type="match status" value="1"/>
</dbReference>
<name>A0A2T0YAV1_9MICC</name>
<dbReference type="InterPro" id="IPR006139">
    <property type="entry name" value="D-isomer_2_OHA_DH_cat_dom"/>
</dbReference>
<keyword evidence="8" id="KW-1185">Reference proteome</keyword>
<sequence>MSPTVPENHVFLTRPLPERVMHEARASLPVTLTSHPTKDVPPNRQELIEGCRGASGLIVMLTDQIDDEVLDAAGPQLQVIANVAVGFDNIDVEAASRRGIVVTNTPGVLDEATADLAFTLLLTTVRRLVEADRFVRSGKPWNWGPQSFVGLDVSAGATLGIVGLGRTGMAVARRAHAFGMSIVATGSRATSSEAVEIGVAASDLEHLLEISDVVSLHCPLTPDNRHMIGQAQLAAMKQGSYLINTARGPLVDEEALADALDSGHLAGAGLDVHEHEPQINARLREMEQVVLLPHIGSAGSATRDAMGSLAVRNVTEVLSGRDALTPVDLPRAKG</sequence>
<dbReference type="Pfam" id="PF02826">
    <property type="entry name" value="2-Hacid_dh_C"/>
    <property type="match status" value="1"/>
</dbReference>
<reference evidence="7 8" key="1">
    <citation type="submission" date="2018-03" db="EMBL/GenBank/DDBJ databases">
        <title>Comparative analysis of microorganisms from saline springs in Andes Mountain Range, Colombia.</title>
        <authorList>
            <person name="Rubin E."/>
        </authorList>
    </citation>
    <scope>NUCLEOTIDE SEQUENCE [LARGE SCALE GENOMIC DNA]</scope>
    <source>
        <strain evidence="7 8">CG 35</strain>
    </source>
</reference>
<evidence type="ECO:0000256" key="4">
    <source>
        <dbReference type="RuleBase" id="RU003719"/>
    </source>
</evidence>